<reference evidence="3 4" key="1">
    <citation type="submission" date="2018-05" db="EMBL/GenBank/DDBJ databases">
        <title>The Hungate 1000. A catalogue of reference genomes from the rumen microbiome.</title>
        <authorList>
            <person name="Kelly W."/>
        </authorList>
    </citation>
    <scope>NUCLEOTIDE SEQUENCE [LARGE SCALE GENOMIC DNA]</scope>
    <source>
        <strain evidence="3 4">SAb67</strain>
    </source>
</reference>
<dbReference type="RefSeq" id="WP_109725872.1">
    <property type="nucleotide sequence ID" value="NZ_QGDI01000003.1"/>
</dbReference>
<keyword evidence="2" id="KW-0812">Transmembrane</keyword>
<proteinExistence type="predicted"/>
<evidence type="ECO:0000256" key="2">
    <source>
        <dbReference type="SAM" id="Phobius"/>
    </source>
</evidence>
<feature type="transmembrane region" description="Helical" evidence="2">
    <location>
        <begin position="211"/>
        <end position="231"/>
    </location>
</feature>
<keyword evidence="2" id="KW-0472">Membrane</keyword>
<accession>A0A315Y248</accession>
<feature type="transmembrane region" description="Helical" evidence="2">
    <location>
        <begin position="183"/>
        <end position="205"/>
    </location>
</feature>
<evidence type="ECO:0000313" key="4">
    <source>
        <dbReference type="Proteomes" id="UP000245720"/>
    </source>
</evidence>
<sequence>MQDNAVNTTPDQQQADRIREAEAKVAAMFANAKSQNKRPVKKRSSRNEDTAPVLPFVPPVKQESKVPADTPPREETIPAKAETAVSETSADIPSDTVADSAEAVSETDKVSEAEARVAAMFASAKSQSKAPSKLSRDIFADKKKASADPDETSQKLSDAEDKLDALFANADAQDSTAKKGGNFGMLVTEVLILEFIGIFILFMALNSSVPGFSIIGVLMPATVGILYRMYAKQLALMEAISKCKLHIFISIFIFVCAMLSV</sequence>
<keyword evidence="2" id="KW-1133">Transmembrane helix</keyword>
<dbReference type="AlphaFoldDB" id="A0A315Y248"/>
<name>A0A315Y248_RUMFL</name>
<feature type="compositionally biased region" description="Basic residues" evidence="1">
    <location>
        <begin position="35"/>
        <end position="44"/>
    </location>
</feature>
<dbReference type="OrthoDB" id="1820902at2"/>
<protein>
    <submittedName>
        <fullName evidence="3">Uncharacterized protein</fullName>
    </submittedName>
</protein>
<feature type="compositionally biased region" description="Basic and acidic residues" evidence="1">
    <location>
        <begin position="62"/>
        <end position="77"/>
    </location>
</feature>
<evidence type="ECO:0000256" key="1">
    <source>
        <dbReference type="SAM" id="MobiDB-lite"/>
    </source>
</evidence>
<gene>
    <name evidence="3" type="ORF">IE37_01029</name>
</gene>
<feature type="transmembrane region" description="Helical" evidence="2">
    <location>
        <begin position="243"/>
        <end position="260"/>
    </location>
</feature>
<dbReference type="EMBL" id="QGDI01000003">
    <property type="protein sequence ID" value="PWJ14097.1"/>
    <property type="molecule type" value="Genomic_DNA"/>
</dbReference>
<dbReference type="Proteomes" id="UP000245720">
    <property type="component" value="Unassembled WGS sequence"/>
</dbReference>
<evidence type="ECO:0000313" key="3">
    <source>
        <dbReference type="EMBL" id="PWJ14097.1"/>
    </source>
</evidence>
<organism evidence="3 4">
    <name type="scientific">Ruminococcus flavefaciens</name>
    <dbReference type="NCBI Taxonomy" id="1265"/>
    <lineage>
        <taxon>Bacteria</taxon>
        <taxon>Bacillati</taxon>
        <taxon>Bacillota</taxon>
        <taxon>Clostridia</taxon>
        <taxon>Eubacteriales</taxon>
        <taxon>Oscillospiraceae</taxon>
        <taxon>Ruminococcus</taxon>
    </lineage>
</organism>
<comment type="caution">
    <text evidence="3">The sequence shown here is derived from an EMBL/GenBank/DDBJ whole genome shotgun (WGS) entry which is preliminary data.</text>
</comment>
<feature type="region of interest" description="Disordered" evidence="1">
    <location>
        <begin position="29"/>
        <end position="107"/>
    </location>
</feature>